<dbReference type="PROSITE" id="PS51746">
    <property type="entry name" value="PPM_2"/>
    <property type="match status" value="1"/>
</dbReference>
<dbReference type="PANTHER" id="PTHR21586">
    <property type="entry name" value="TIPA"/>
    <property type="match status" value="1"/>
</dbReference>
<reference evidence="2" key="1">
    <citation type="submission" date="2020-11" db="EMBL/GenBank/DDBJ databases">
        <authorList>
            <person name="Tran Van P."/>
        </authorList>
    </citation>
    <scope>NUCLEOTIDE SEQUENCE</scope>
</reference>
<dbReference type="InterPro" id="IPR053287">
    <property type="entry name" value="PP2C-like_domain"/>
</dbReference>
<protein>
    <submittedName>
        <fullName evidence="2">Uncharacterized protein</fullName>
    </submittedName>
</protein>
<gene>
    <name evidence="2" type="ORF">CTOB1V02_LOCUS3558</name>
</gene>
<dbReference type="PANTHER" id="PTHR21586:SF0">
    <property type="entry name" value="PP2C-LIKE DOMAIN-CONTAINING PROTEIN CG9801"/>
    <property type="match status" value="1"/>
</dbReference>
<feature type="compositionally biased region" description="Low complexity" evidence="1">
    <location>
        <begin position="545"/>
        <end position="562"/>
    </location>
</feature>
<feature type="compositionally biased region" description="Polar residues" evidence="1">
    <location>
        <begin position="498"/>
        <end position="514"/>
    </location>
</feature>
<name>A0A7R8WB77_9CRUS</name>
<dbReference type="InterPro" id="IPR001932">
    <property type="entry name" value="PPM-type_phosphatase-like_dom"/>
</dbReference>
<proteinExistence type="predicted"/>
<evidence type="ECO:0000256" key="1">
    <source>
        <dbReference type="SAM" id="MobiDB-lite"/>
    </source>
</evidence>
<dbReference type="Gene3D" id="3.60.40.10">
    <property type="entry name" value="PPM-type phosphatase domain"/>
    <property type="match status" value="1"/>
</dbReference>
<feature type="region of interest" description="Disordered" evidence="1">
    <location>
        <begin position="166"/>
        <end position="203"/>
    </location>
</feature>
<feature type="region of interest" description="Disordered" evidence="1">
    <location>
        <begin position="485"/>
        <end position="564"/>
    </location>
</feature>
<sequence length="680" mass="73296">MPTLKQKLTGFVRQHFGSVHDITEPSAPDSAFVWRYLKREGKDLRPLNHRVYYSRNGEELPPFTLGMLDNRVFAAQTGPDGGLTAVNSKEKHVSTDEELGFIDDDESGWDAGSLDSPCRRELERAFPRSGCDSSTASSAPPWTQAPIMDGAFLAWKSALTKQKLDGNKSGFSSRPFDLPISASGHRDSLRTASPSDEERLVSPSPAAKLACSEVVPEDPPLQRNGRVESSAEEPCIAGITGGWNRPSPGAFGISDTLYERNPKSSIHAGHPIADAFAVVARGNSCVMALADGVNWGEKAAIAAKCAVHGSVQYLNEVLFCPRSPPPRTTKDVFIAILRGFHMGHNLILEEKGMLTTLTVGCVVPLRASSVSPPRNSHHQSPKPLSTPDEVEQHAAFGLCVVNVGDSLCYVYSKNTGKVREVTMGSHDIHSMRDMRDALGALGPVDGLNPELNNLTCSFTVVDPGDIVFLTSDGVSDNFDPVVGKFALASPPPPTSASGNSHEQSSQKATNSSSGPKERKRRPVSAPSTSQKNKSSVASPLKERNTASLTNNPTTNSATASDSLPVVAAHQRHGLTLHRMEQLLFRGGPSGKDQPCQTAEDLCRSMLGFAKELTTAKRKVLEDPELYASPANPQGDGETDKHEFQKRMRRRVCEKLAQVPGKLDHATVVAYEVGFQPVVSE</sequence>
<dbReference type="AlphaFoldDB" id="A0A7R8WB77"/>
<accession>A0A7R8WB77</accession>
<dbReference type="EMBL" id="OB660616">
    <property type="protein sequence ID" value="CAD7225623.1"/>
    <property type="molecule type" value="Genomic_DNA"/>
</dbReference>
<dbReference type="SUPFAM" id="SSF81606">
    <property type="entry name" value="PP2C-like"/>
    <property type="match status" value="1"/>
</dbReference>
<dbReference type="InterPro" id="IPR036457">
    <property type="entry name" value="PPM-type-like_dom_sf"/>
</dbReference>
<feature type="compositionally biased region" description="Polar residues" evidence="1">
    <location>
        <begin position="525"/>
        <end position="537"/>
    </location>
</feature>
<dbReference type="SMART" id="SM00332">
    <property type="entry name" value="PP2Cc"/>
    <property type="match status" value="1"/>
</dbReference>
<dbReference type="OrthoDB" id="2556847at2759"/>
<organism evidence="2">
    <name type="scientific">Cyprideis torosa</name>
    <dbReference type="NCBI Taxonomy" id="163714"/>
    <lineage>
        <taxon>Eukaryota</taxon>
        <taxon>Metazoa</taxon>
        <taxon>Ecdysozoa</taxon>
        <taxon>Arthropoda</taxon>
        <taxon>Crustacea</taxon>
        <taxon>Oligostraca</taxon>
        <taxon>Ostracoda</taxon>
        <taxon>Podocopa</taxon>
        <taxon>Podocopida</taxon>
        <taxon>Cytherocopina</taxon>
        <taxon>Cytheroidea</taxon>
        <taxon>Cytherideidae</taxon>
        <taxon>Cyprideis</taxon>
    </lineage>
</organism>
<evidence type="ECO:0000313" key="2">
    <source>
        <dbReference type="EMBL" id="CAD7225623.1"/>
    </source>
</evidence>